<keyword evidence="2" id="KW-0805">Transcription regulation</keyword>
<dbReference type="Pfam" id="PF04082">
    <property type="entry name" value="Fungal_trans"/>
    <property type="match status" value="1"/>
</dbReference>
<dbReference type="GO" id="GO:0000981">
    <property type="term" value="F:DNA-binding transcription factor activity, RNA polymerase II-specific"/>
    <property type="evidence" value="ECO:0007669"/>
    <property type="project" value="TreeGrafter"/>
</dbReference>
<dbReference type="AlphaFoldDB" id="A0A9P7AAJ6"/>
<keyword evidence="5" id="KW-0539">Nucleus</keyword>
<name>A0A9P7AAJ6_9AGAM</name>
<comment type="subcellular location">
    <subcellularLocation>
        <location evidence="1">Nucleus</location>
    </subcellularLocation>
</comment>
<comment type="caution">
    <text evidence="7">The sequence shown here is derived from an EMBL/GenBank/DDBJ whole genome shotgun (WGS) entry which is preliminary data.</text>
</comment>
<dbReference type="Proteomes" id="UP000719766">
    <property type="component" value="Unassembled WGS sequence"/>
</dbReference>
<keyword evidence="8" id="KW-1185">Reference proteome</keyword>
<evidence type="ECO:0000256" key="2">
    <source>
        <dbReference type="ARBA" id="ARBA00023015"/>
    </source>
</evidence>
<dbReference type="SMART" id="SM00906">
    <property type="entry name" value="Fungal_trans"/>
    <property type="match status" value="1"/>
</dbReference>
<evidence type="ECO:0000256" key="4">
    <source>
        <dbReference type="ARBA" id="ARBA00023163"/>
    </source>
</evidence>
<dbReference type="PANTHER" id="PTHR31845">
    <property type="entry name" value="FINGER DOMAIN PROTEIN, PUTATIVE-RELATED"/>
    <property type="match status" value="1"/>
</dbReference>
<keyword evidence="4" id="KW-0804">Transcription</keyword>
<dbReference type="InterPro" id="IPR007219">
    <property type="entry name" value="XnlR_reg_dom"/>
</dbReference>
<dbReference type="GO" id="GO:0000976">
    <property type="term" value="F:transcription cis-regulatory region binding"/>
    <property type="evidence" value="ECO:0007669"/>
    <property type="project" value="TreeGrafter"/>
</dbReference>
<dbReference type="PANTHER" id="PTHR31845:SF19">
    <property type="entry name" value="TRANSCRIPTION FACTOR DOMAIN-CONTAINING PROTEIN"/>
    <property type="match status" value="1"/>
</dbReference>
<evidence type="ECO:0000256" key="1">
    <source>
        <dbReference type="ARBA" id="ARBA00004123"/>
    </source>
</evidence>
<evidence type="ECO:0000313" key="8">
    <source>
        <dbReference type="Proteomes" id="UP000719766"/>
    </source>
</evidence>
<dbReference type="InterPro" id="IPR051089">
    <property type="entry name" value="prtT"/>
</dbReference>
<sequence>MHFAKHSAANALIDGWKSVELCQAYILMSIYAVPARRWEEDRSWLYTGLTTRIATDLNLHQVSTTQPQTERQEREMLNRARVCMICFNIDKSTATQFGKPSMTKEDYITRHSADWYKQSRSRDKVCFQSIVSFSFRIS</sequence>
<dbReference type="GeneID" id="64592643"/>
<evidence type="ECO:0000256" key="3">
    <source>
        <dbReference type="ARBA" id="ARBA00023125"/>
    </source>
</evidence>
<keyword evidence="3" id="KW-0238">DNA-binding</keyword>
<dbReference type="RefSeq" id="XP_041152935.1">
    <property type="nucleotide sequence ID" value="XM_041298879.1"/>
</dbReference>
<protein>
    <recommendedName>
        <fullName evidence="6">Xylanolytic transcriptional activator regulatory domain-containing protein</fullName>
    </recommendedName>
</protein>
<proteinExistence type="predicted"/>
<evidence type="ECO:0000313" key="7">
    <source>
        <dbReference type="EMBL" id="KAG1785452.1"/>
    </source>
</evidence>
<dbReference type="CDD" id="cd12148">
    <property type="entry name" value="fungal_TF_MHR"/>
    <property type="match status" value="1"/>
</dbReference>
<accession>A0A9P7AAJ6</accession>
<dbReference type="GO" id="GO:0005634">
    <property type="term" value="C:nucleus"/>
    <property type="evidence" value="ECO:0007669"/>
    <property type="project" value="UniProtKB-SubCell"/>
</dbReference>
<evidence type="ECO:0000259" key="6">
    <source>
        <dbReference type="SMART" id="SM00906"/>
    </source>
</evidence>
<dbReference type="GO" id="GO:0008270">
    <property type="term" value="F:zinc ion binding"/>
    <property type="evidence" value="ECO:0007669"/>
    <property type="project" value="InterPro"/>
</dbReference>
<dbReference type="GO" id="GO:0006351">
    <property type="term" value="P:DNA-templated transcription"/>
    <property type="evidence" value="ECO:0007669"/>
    <property type="project" value="InterPro"/>
</dbReference>
<gene>
    <name evidence="7" type="ORF">HD556DRAFT_1249829</name>
</gene>
<dbReference type="OrthoDB" id="2667950at2759"/>
<reference evidence="7" key="1">
    <citation type="journal article" date="2020" name="New Phytol.">
        <title>Comparative genomics reveals dynamic genome evolution in host specialist ectomycorrhizal fungi.</title>
        <authorList>
            <person name="Lofgren L.A."/>
            <person name="Nguyen N.H."/>
            <person name="Vilgalys R."/>
            <person name="Ruytinx J."/>
            <person name="Liao H.L."/>
            <person name="Branco S."/>
            <person name="Kuo A."/>
            <person name="LaButti K."/>
            <person name="Lipzen A."/>
            <person name="Andreopoulos W."/>
            <person name="Pangilinan J."/>
            <person name="Riley R."/>
            <person name="Hundley H."/>
            <person name="Na H."/>
            <person name="Barry K."/>
            <person name="Grigoriev I.V."/>
            <person name="Stajich J.E."/>
            <person name="Kennedy P.G."/>
        </authorList>
    </citation>
    <scope>NUCLEOTIDE SEQUENCE</scope>
    <source>
        <strain evidence="7">S12</strain>
    </source>
</reference>
<feature type="domain" description="Xylanolytic transcriptional activator regulatory" evidence="6">
    <location>
        <begin position="43"/>
        <end position="119"/>
    </location>
</feature>
<evidence type="ECO:0000256" key="5">
    <source>
        <dbReference type="ARBA" id="ARBA00023242"/>
    </source>
</evidence>
<organism evidence="7 8">
    <name type="scientific">Suillus plorans</name>
    <dbReference type="NCBI Taxonomy" id="116603"/>
    <lineage>
        <taxon>Eukaryota</taxon>
        <taxon>Fungi</taxon>
        <taxon>Dikarya</taxon>
        <taxon>Basidiomycota</taxon>
        <taxon>Agaricomycotina</taxon>
        <taxon>Agaricomycetes</taxon>
        <taxon>Agaricomycetidae</taxon>
        <taxon>Boletales</taxon>
        <taxon>Suillineae</taxon>
        <taxon>Suillaceae</taxon>
        <taxon>Suillus</taxon>
    </lineage>
</organism>
<dbReference type="EMBL" id="JABBWE010000110">
    <property type="protein sequence ID" value="KAG1785452.1"/>
    <property type="molecule type" value="Genomic_DNA"/>
</dbReference>